<dbReference type="Gene3D" id="4.10.365.10">
    <property type="entry name" value="p27"/>
    <property type="match status" value="1"/>
</dbReference>
<dbReference type="OMA" id="RNIPTTH"/>
<comment type="similarity">
    <text evidence="2 5">Belongs to the CDI family. ICK/KRP subfamily.</text>
</comment>
<dbReference type="PIRSF" id="PIRSF017811">
    <property type="entry name" value="CDK_inhib_pln"/>
    <property type="match status" value="1"/>
</dbReference>
<feature type="region of interest" description="Disordered" evidence="6">
    <location>
        <begin position="1"/>
        <end position="26"/>
    </location>
</feature>
<dbReference type="GO" id="GO:0005654">
    <property type="term" value="C:nucleoplasm"/>
    <property type="evidence" value="ECO:0007669"/>
    <property type="project" value="UniProtKB-SubCell"/>
</dbReference>
<dbReference type="GO" id="GO:0051726">
    <property type="term" value="P:regulation of cell cycle"/>
    <property type="evidence" value="ECO:0007669"/>
    <property type="project" value="InterPro"/>
</dbReference>
<gene>
    <name evidence="7" type="ORF">DCAR_0935768</name>
</gene>
<sequence>MGKYLRKSNTKCEAPQHNSPLGVRTRAKTLALQTPSDYLQLRSRRLRKIVIGADLKRPRRQNPNFRARLGDGSVNFGSGCVEESEKAGQNKVEGGIEGSFGENMVDFDGRERGTRETTPCSLIRVPDTVGTPSSTTKSVNMTDGNRTTPQSLAGRDIPMANDMDTFFSSAEKQQQKEFVEKYNYDPVNDKPLPGRYEWVKVDP</sequence>
<keyword evidence="4" id="KW-0131">Cell cycle</keyword>
<proteinExistence type="inferred from homology"/>
<keyword evidence="8" id="KW-1185">Reference proteome</keyword>
<organism evidence="7 8">
    <name type="scientific">Daucus carota subsp. sativus</name>
    <name type="common">Carrot</name>
    <dbReference type="NCBI Taxonomy" id="79200"/>
    <lineage>
        <taxon>Eukaryota</taxon>
        <taxon>Viridiplantae</taxon>
        <taxon>Streptophyta</taxon>
        <taxon>Embryophyta</taxon>
        <taxon>Tracheophyta</taxon>
        <taxon>Spermatophyta</taxon>
        <taxon>Magnoliopsida</taxon>
        <taxon>eudicotyledons</taxon>
        <taxon>Gunneridae</taxon>
        <taxon>Pentapetalae</taxon>
        <taxon>asterids</taxon>
        <taxon>campanulids</taxon>
        <taxon>Apiales</taxon>
        <taxon>Apiaceae</taxon>
        <taxon>Apioideae</taxon>
        <taxon>Scandiceae</taxon>
        <taxon>Daucinae</taxon>
        <taxon>Daucus</taxon>
        <taxon>Daucus sect. Daucus</taxon>
    </lineage>
</organism>
<dbReference type="EMBL" id="CP093351">
    <property type="protein sequence ID" value="WOH16219.1"/>
    <property type="molecule type" value="Genomic_DNA"/>
</dbReference>
<name>A0A175YI53_DAUCS</name>
<dbReference type="InterPro" id="IPR044898">
    <property type="entry name" value="CDI_dom_sf"/>
</dbReference>
<evidence type="ECO:0000313" key="8">
    <source>
        <dbReference type="Proteomes" id="UP000077755"/>
    </source>
</evidence>
<evidence type="ECO:0000313" key="7">
    <source>
        <dbReference type="EMBL" id="WOH16219.1"/>
    </source>
</evidence>
<feature type="region of interest" description="Disordered" evidence="6">
    <location>
        <begin position="85"/>
        <end position="157"/>
    </location>
</feature>
<protein>
    <recommendedName>
        <fullName evidence="5">Cyclin-dependent kinase inhibitor</fullName>
    </recommendedName>
</protein>
<dbReference type="Proteomes" id="UP000077755">
    <property type="component" value="Chromosome 9"/>
</dbReference>
<dbReference type="Gramene" id="KZM83223">
    <property type="protein sequence ID" value="KZM83223"/>
    <property type="gene ID" value="DCAR_030792"/>
</dbReference>
<evidence type="ECO:0000256" key="5">
    <source>
        <dbReference type="PIRNR" id="PIRNR017811"/>
    </source>
</evidence>
<feature type="compositionally biased region" description="Polar residues" evidence="6">
    <location>
        <begin position="130"/>
        <end position="151"/>
    </location>
</feature>
<evidence type="ECO:0000256" key="3">
    <source>
        <dbReference type="ARBA" id="ARBA00023013"/>
    </source>
</evidence>
<dbReference type="Pfam" id="PF02234">
    <property type="entry name" value="CDI"/>
    <property type="match status" value="1"/>
</dbReference>
<dbReference type="KEGG" id="dcr:108200260"/>
<dbReference type="GO" id="GO:0004861">
    <property type="term" value="F:cyclin-dependent protein serine/threonine kinase inhibitor activity"/>
    <property type="evidence" value="ECO:0007669"/>
    <property type="project" value="UniProtKB-UniRule"/>
</dbReference>
<comment type="subcellular location">
    <subcellularLocation>
        <location evidence="1">Nucleus</location>
        <location evidence="1">Nucleoplasm</location>
    </subcellularLocation>
</comment>
<dbReference type="AlphaFoldDB" id="A0A175YI53"/>
<dbReference type="PANTHER" id="PTHR46776">
    <property type="entry name" value="CYCLIN-DEPENDENT KINASE INHIBITOR 4-RELATED"/>
    <property type="match status" value="1"/>
</dbReference>
<evidence type="ECO:0000256" key="6">
    <source>
        <dbReference type="SAM" id="MobiDB-lite"/>
    </source>
</evidence>
<evidence type="ECO:0000256" key="2">
    <source>
        <dbReference type="ARBA" id="ARBA00010274"/>
    </source>
</evidence>
<reference evidence="7" key="2">
    <citation type="submission" date="2022-03" db="EMBL/GenBank/DDBJ databases">
        <title>Draft title - Genomic analysis of global carrot germplasm unveils the trajectory of domestication and the origin of high carotenoid orange carrot.</title>
        <authorList>
            <person name="Iorizzo M."/>
            <person name="Ellison S."/>
            <person name="Senalik D."/>
            <person name="Macko-Podgorni A."/>
            <person name="Grzebelus D."/>
            <person name="Bostan H."/>
            <person name="Rolling W."/>
            <person name="Curaba J."/>
            <person name="Simon P."/>
        </authorList>
    </citation>
    <scope>NUCLEOTIDE SEQUENCE</scope>
    <source>
        <tissue evidence="7">Leaf</tissue>
    </source>
</reference>
<dbReference type="InterPro" id="IPR044275">
    <property type="entry name" value="KRP"/>
</dbReference>
<evidence type="ECO:0000256" key="4">
    <source>
        <dbReference type="ARBA" id="ARBA00023306"/>
    </source>
</evidence>
<evidence type="ECO:0000256" key="1">
    <source>
        <dbReference type="ARBA" id="ARBA00004642"/>
    </source>
</evidence>
<accession>A0A175YI53</accession>
<keyword evidence="3 5" id="KW-0649">Protein kinase inhibitor</keyword>
<reference evidence="7" key="1">
    <citation type="journal article" date="2016" name="Nat. Genet.">
        <title>A high-quality carrot genome assembly provides new insights into carotenoid accumulation and asterid genome evolution.</title>
        <authorList>
            <person name="Iorizzo M."/>
            <person name="Ellison S."/>
            <person name="Senalik D."/>
            <person name="Zeng P."/>
            <person name="Satapoomin P."/>
            <person name="Huang J."/>
            <person name="Bowman M."/>
            <person name="Iovene M."/>
            <person name="Sanseverino W."/>
            <person name="Cavagnaro P."/>
            <person name="Yildiz M."/>
            <person name="Macko-Podgorni A."/>
            <person name="Moranska E."/>
            <person name="Grzebelus E."/>
            <person name="Grzebelus D."/>
            <person name="Ashrafi H."/>
            <person name="Zheng Z."/>
            <person name="Cheng S."/>
            <person name="Spooner D."/>
            <person name="Van Deynze A."/>
            <person name="Simon P."/>
        </authorList>
    </citation>
    <scope>NUCLEOTIDE SEQUENCE</scope>
    <source>
        <tissue evidence="7">Leaf</tissue>
    </source>
</reference>
<dbReference type="InterPro" id="IPR003175">
    <property type="entry name" value="CDI_dom"/>
</dbReference>
<dbReference type="OrthoDB" id="6373236at2759"/>